<name>A0A226N3L0_CALSU</name>
<dbReference type="PANTHER" id="PTHR45625:SF1">
    <property type="entry name" value="RING-TYPE E3 UBIQUITIN-PROTEIN LIGASE PPIL2"/>
    <property type="match status" value="1"/>
</dbReference>
<dbReference type="InterPro" id="IPR029000">
    <property type="entry name" value="Cyclophilin-like_dom_sf"/>
</dbReference>
<proteinExistence type="predicted"/>
<dbReference type="InterPro" id="IPR020892">
    <property type="entry name" value="Cyclophilin-type_PPIase_CS"/>
</dbReference>
<evidence type="ECO:0000313" key="2">
    <source>
        <dbReference type="EMBL" id="OXB62185.1"/>
    </source>
</evidence>
<reference evidence="2 3" key="1">
    <citation type="submission" date="2016-07" db="EMBL/GenBank/DDBJ databases">
        <title>Disparate Historic Effective Population Sizes Predicted by Modern Levels of Genome Diversity for the Scaled Quail (Callipepla squamata) and the Northern Bobwhite (Colinus virginianus): Inferences from First and Second Generation Draft Genome Assemblies for Sympatric New World Quail.</title>
        <authorList>
            <person name="Oldeschulte D.L."/>
            <person name="Halley Y.A."/>
            <person name="Bhattarai E.K."/>
            <person name="Brashear W.A."/>
            <person name="Hill J."/>
            <person name="Metz R.P."/>
            <person name="Johnson C.D."/>
            <person name="Rollins D."/>
            <person name="Peterson M.J."/>
            <person name="Bickhart D.M."/>
            <person name="Decker J.E."/>
            <person name="Seabury C.M."/>
        </authorList>
    </citation>
    <scope>NUCLEOTIDE SEQUENCE [LARGE SCALE GENOMIC DNA]</scope>
    <source>
        <strain evidence="2 3">Texas</strain>
        <tissue evidence="2">Leg muscle</tissue>
    </source>
</reference>
<keyword evidence="3" id="KW-1185">Reference proteome</keyword>
<dbReference type="PANTHER" id="PTHR45625">
    <property type="entry name" value="PEPTIDYL-PROLYL CIS-TRANS ISOMERASE-RELATED"/>
    <property type="match status" value="1"/>
</dbReference>
<evidence type="ECO:0000259" key="1">
    <source>
        <dbReference type="PROSITE" id="PS50072"/>
    </source>
</evidence>
<dbReference type="STRING" id="9009.A0A226N3L0"/>
<dbReference type="Gene3D" id="2.40.100.10">
    <property type="entry name" value="Cyclophilin-like"/>
    <property type="match status" value="1"/>
</dbReference>
<dbReference type="Pfam" id="PF00160">
    <property type="entry name" value="Pro_isomerase"/>
    <property type="match status" value="1"/>
</dbReference>
<organism evidence="2 3">
    <name type="scientific">Callipepla squamata</name>
    <name type="common">Scaled quail</name>
    <dbReference type="NCBI Taxonomy" id="9009"/>
    <lineage>
        <taxon>Eukaryota</taxon>
        <taxon>Metazoa</taxon>
        <taxon>Chordata</taxon>
        <taxon>Craniata</taxon>
        <taxon>Vertebrata</taxon>
        <taxon>Euteleostomi</taxon>
        <taxon>Archelosauria</taxon>
        <taxon>Archosauria</taxon>
        <taxon>Dinosauria</taxon>
        <taxon>Saurischia</taxon>
        <taxon>Theropoda</taxon>
        <taxon>Coelurosauria</taxon>
        <taxon>Aves</taxon>
        <taxon>Neognathae</taxon>
        <taxon>Galloanserae</taxon>
        <taxon>Galliformes</taxon>
        <taxon>Odontophoridae</taxon>
        <taxon>Callipepla</taxon>
    </lineage>
</organism>
<dbReference type="EMBL" id="MCFN01000231">
    <property type="protein sequence ID" value="OXB62185.1"/>
    <property type="molecule type" value="Genomic_DNA"/>
</dbReference>
<dbReference type="SUPFAM" id="SSF50891">
    <property type="entry name" value="Cyclophilin-like"/>
    <property type="match status" value="1"/>
</dbReference>
<dbReference type="GO" id="GO:0061630">
    <property type="term" value="F:ubiquitin protein ligase activity"/>
    <property type="evidence" value="ECO:0007669"/>
    <property type="project" value="TreeGrafter"/>
</dbReference>
<dbReference type="GO" id="GO:0000209">
    <property type="term" value="P:protein polyubiquitination"/>
    <property type="evidence" value="ECO:0007669"/>
    <property type="project" value="TreeGrafter"/>
</dbReference>
<dbReference type="Proteomes" id="UP000198323">
    <property type="component" value="Unassembled WGS sequence"/>
</dbReference>
<gene>
    <name evidence="2" type="ORF">ASZ78_015367</name>
</gene>
<dbReference type="OrthoDB" id="2083at2759"/>
<dbReference type="InterPro" id="IPR044666">
    <property type="entry name" value="Cyclophilin_A-like"/>
</dbReference>
<comment type="caution">
    <text evidence="2">The sequence shown here is derived from an EMBL/GenBank/DDBJ whole genome shotgun (WGS) entry which is preliminary data.</text>
</comment>
<accession>A0A226N3L0</accession>
<feature type="domain" description="PPIase cyclophilin-type" evidence="1">
    <location>
        <begin position="1"/>
        <end position="55"/>
    </location>
</feature>
<dbReference type="PROSITE" id="PS00170">
    <property type="entry name" value="CSA_PPIASE_1"/>
    <property type="match status" value="1"/>
</dbReference>
<dbReference type="AlphaFoldDB" id="A0A226N3L0"/>
<dbReference type="GO" id="GO:0003755">
    <property type="term" value="F:peptidyl-prolyl cis-trans isomerase activity"/>
    <property type="evidence" value="ECO:0007669"/>
    <property type="project" value="InterPro"/>
</dbReference>
<dbReference type="GO" id="GO:0006457">
    <property type="term" value="P:protein folding"/>
    <property type="evidence" value="ECO:0007669"/>
    <property type="project" value="InterPro"/>
</dbReference>
<sequence>TPRTCENFIKLCKKNYYDGTVFHRSIRNFVIQGGDPTGTGTDAVSYAVKKTNGIS</sequence>
<dbReference type="InterPro" id="IPR002130">
    <property type="entry name" value="Cyclophilin-type_PPIase_dom"/>
</dbReference>
<dbReference type="GO" id="GO:0071013">
    <property type="term" value="C:catalytic step 2 spliceosome"/>
    <property type="evidence" value="ECO:0007669"/>
    <property type="project" value="TreeGrafter"/>
</dbReference>
<evidence type="ECO:0000313" key="3">
    <source>
        <dbReference type="Proteomes" id="UP000198323"/>
    </source>
</evidence>
<dbReference type="PROSITE" id="PS50072">
    <property type="entry name" value="CSA_PPIASE_2"/>
    <property type="match status" value="1"/>
</dbReference>
<feature type="non-terminal residue" evidence="2">
    <location>
        <position position="1"/>
    </location>
</feature>
<protein>
    <recommendedName>
        <fullName evidence="1">PPIase cyclophilin-type domain-containing protein</fullName>
    </recommendedName>
</protein>